<gene>
    <name evidence="2" type="ORF">EHE19_009170</name>
</gene>
<dbReference type="Proteomes" id="UP000306409">
    <property type="component" value="Chromosome"/>
</dbReference>
<protein>
    <recommendedName>
        <fullName evidence="1">DUF7847 domain-containing protein</fullName>
    </recommendedName>
</protein>
<reference evidence="2 3" key="1">
    <citation type="submission" date="2020-09" db="EMBL/GenBank/DDBJ databases">
        <title>Characterization and genome sequencing of Ruminiclostridium sp. nov. MA18.</title>
        <authorList>
            <person name="Rettenmaier R."/>
            <person name="Kowollik M.-L."/>
            <person name="Liebl W."/>
            <person name="Zverlov V."/>
        </authorList>
    </citation>
    <scope>NUCLEOTIDE SEQUENCE [LARGE SCALE GENOMIC DNA]</scope>
    <source>
        <strain evidence="2 3">MA18</strain>
    </source>
</reference>
<dbReference type="EMBL" id="CP061336">
    <property type="protein sequence ID" value="QNU68546.1"/>
    <property type="molecule type" value="Genomic_DNA"/>
</dbReference>
<dbReference type="AlphaFoldDB" id="A0A4V6EP54"/>
<evidence type="ECO:0000313" key="3">
    <source>
        <dbReference type="Proteomes" id="UP000306409"/>
    </source>
</evidence>
<keyword evidence="3" id="KW-1185">Reference proteome</keyword>
<feature type="domain" description="DUF7847" evidence="1">
    <location>
        <begin position="80"/>
        <end position="249"/>
    </location>
</feature>
<sequence>MRYLENAFKFTLNNFLLAIPLLISMAIPSLIIKIGTAGFTAKLAQKYTEIFMSVLRGEYLDISANFFDELISMPMIICVTIGGFLLLLFSILIYPATYGLINKKYETGNATLSDFTQCMSKYIGRYIQFGLLSIAISIGLVLVLVILVVIASVIAALVSTIAGILLMLLFYFAFIVGNIALGIYMILWFPAVCVEDSGIIEGLKNSFKTVNGSFWPILGITILISLGGGIAGSILGIFPFVGVVISSVISRLANFVLIVYYFEIYRAKTGRFYSADNFQQINNPIE</sequence>
<dbReference type="Pfam" id="PF25231">
    <property type="entry name" value="DUF7847"/>
    <property type="match status" value="1"/>
</dbReference>
<dbReference type="InterPro" id="IPR057169">
    <property type="entry name" value="DUF7847"/>
</dbReference>
<dbReference type="OrthoDB" id="1738801at2"/>
<accession>A0A4V6EP54</accession>
<evidence type="ECO:0000313" key="2">
    <source>
        <dbReference type="EMBL" id="QNU68546.1"/>
    </source>
</evidence>
<organism evidence="2 3">
    <name type="scientific">Ruminiclostridium herbifermentans</name>
    <dbReference type="NCBI Taxonomy" id="2488810"/>
    <lineage>
        <taxon>Bacteria</taxon>
        <taxon>Bacillati</taxon>
        <taxon>Bacillota</taxon>
        <taxon>Clostridia</taxon>
        <taxon>Eubacteriales</taxon>
        <taxon>Oscillospiraceae</taxon>
        <taxon>Ruminiclostridium</taxon>
    </lineage>
</organism>
<dbReference type="KEGG" id="rher:EHE19_009170"/>
<proteinExistence type="predicted"/>
<evidence type="ECO:0000259" key="1">
    <source>
        <dbReference type="Pfam" id="PF25231"/>
    </source>
</evidence>
<name>A0A4V6EP54_9FIRM</name>
<dbReference type="RefSeq" id="WP_137696226.1">
    <property type="nucleotide sequence ID" value="NZ_CP061336.1"/>
</dbReference>